<dbReference type="Pfam" id="PF04074">
    <property type="entry name" value="DUF386"/>
    <property type="match status" value="1"/>
</dbReference>
<dbReference type="EMBL" id="SUMF01000007">
    <property type="protein sequence ID" value="TJZ74066.1"/>
    <property type="molecule type" value="Genomic_DNA"/>
</dbReference>
<dbReference type="GO" id="GO:0044010">
    <property type="term" value="P:single-species biofilm formation"/>
    <property type="evidence" value="ECO:0007669"/>
    <property type="project" value="TreeGrafter"/>
</dbReference>
<dbReference type="SUPFAM" id="SSF51197">
    <property type="entry name" value="Clavaminate synthase-like"/>
    <property type="match status" value="1"/>
</dbReference>
<dbReference type="AlphaFoldDB" id="A0A4U0PZG7"/>
<dbReference type="InterPro" id="IPR037012">
    <property type="entry name" value="NanQ/TabA/YiaL_sf"/>
</dbReference>
<dbReference type="Proteomes" id="UP000310016">
    <property type="component" value="Unassembled WGS sequence"/>
</dbReference>
<dbReference type="GO" id="GO:0005829">
    <property type="term" value="C:cytosol"/>
    <property type="evidence" value="ECO:0007669"/>
    <property type="project" value="TreeGrafter"/>
</dbReference>
<proteinExistence type="predicted"/>
<dbReference type="RefSeq" id="WP_136773076.1">
    <property type="nucleotide sequence ID" value="NZ_CP156074.1"/>
</dbReference>
<evidence type="ECO:0000313" key="1">
    <source>
        <dbReference type="EMBL" id="TJZ74066.1"/>
    </source>
</evidence>
<gene>
    <name evidence="1" type="ORF">FAZ21_08915</name>
</gene>
<accession>A0A4U0PZG7</accession>
<protein>
    <submittedName>
        <fullName evidence="1">DUF386 family protein</fullName>
    </submittedName>
</protein>
<dbReference type="InterPro" id="IPR004375">
    <property type="entry name" value="NanQ/TabA/YiaL"/>
</dbReference>
<dbReference type="PANTHER" id="PTHR34986:SF4">
    <property type="entry name" value="EVOLVED BETA-GALACTOSIDASE SUBUNIT BETA-RELATED"/>
    <property type="match status" value="1"/>
</dbReference>
<dbReference type="PANTHER" id="PTHR34986">
    <property type="entry name" value="EVOLVED BETA-GALACTOSIDASE SUBUNIT BETA"/>
    <property type="match status" value="1"/>
</dbReference>
<keyword evidence="2" id="KW-1185">Reference proteome</keyword>
<reference evidence="1 2" key="1">
    <citation type="submission" date="2019-04" db="EMBL/GenBank/DDBJ databases">
        <title>Chitiniphilus eburnea sp. nov., a novel chitinolytic bacterium isolated from aquaculture sludge.</title>
        <authorList>
            <person name="Sheng M."/>
        </authorList>
    </citation>
    <scope>NUCLEOTIDE SEQUENCE [LARGE SCALE GENOMIC DNA]</scope>
    <source>
        <strain evidence="1 2">HX-2-15</strain>
    </source>
</reference>
<organism evidence="1 2">
    <name type="scientific">Chitiniphilus eburneus</name>
    <dbReference type="NCBI Taxonomy" id="2571148"/>
    <lineage>
        <taxon>Bacteria</taxon>
        <taxon>Pseudomonadati</taxon>
        <taxon>Pseudomonadota</taxon>
        <taxon>Betaproteobacteria</taxon>
        <taxon>Neisseriales</taxon>
        <taxon>Chitinibacteraceae</taxon>
        <taxon>Chitiniphilus</taxon>
    </lineage>
</organism>
<sequence>MILGNLNHWRAHPAHYPAAINRALTLLETMPLDTLAAGRYPLEGERIALLLQTPLTGPAEQKRPEAHVEHADIQLLLSGRERYGVALPDGSEQLLEDRRASHDIAFYTPPAREAFIDLDPGMFLVFFPGELHRPCCASGEPGPIRKAVVKIHRSLLVD</sequence>
<dbReference type="NCBIfam" id="TIGR00022">
    <property type="entry name" value="YhcH/YjgK/YiaL family protein"/>
    <property type="match status" value="1"/>
</dbReference>
<dbReference type="OrthoDB" id="6196468at2"/>
<evidence type="ECO:0000313" key="2">
    <source>
        <dbReference type="Proteomes" id="UP000310016"/>
    </source>
</evidence>
<name>A0A4U0PZG7_9NEIS</name>
<comment type="caution">
    <text evidence="1">The sequence shown here is derived from an EMBL/GenBank/DDBJ whole genome shotgun (WGS) entry which is preliminary data.</text>
</comment>
<dbReference type="Gene3D" id="2.60.120.370">
    <property type="entry name" value="YhcH/YjgK/YiaL"/>
    <property type="match status" value="1"/>
</dbReference>